<proteinExistence type="predicted"/>
<keyword evidence="2" id="KW-1185">Reference proteome</keyword>
<comment type="caution">
    <text evidence="1">The sequence shown here is derived from an EMBL/GenBank/DDBJ whole genome shotgun (WGS) entry which is preliminary data.</text>
</comment>
<dbReference type="InterPro" id="IPR021325">
    <property type="entry name" value="CCB2/CCB4"/>
</dbReference>
<accession>A0A2V3J4S2</accession>
<dbReference type="Pfam" id="PF11152">
    <property type="entry name" value="CCB2_CCB4"/>
    <property type="match status" value="1"/>
</dbReference>
<dbReference type="AlphaFoldDB" id="A0A2V3J4S2"/>
<sequence>MVANTFSVLTFSTPVFVGANRSTICRTLKSRPVAQAQPPKTKPVFYRNPSKAIEKGGGFYIPGLRGPRLRFFVASVAGSLLTINHLASTATIPSLLNSERIAAVGILAVLVTAFNDSLRSEDDAGPKISPDTETMSVTGLVEEAIVSEEQLSTSEASTWAMAVCTDLTAVTHIAQFRNGFLQSKTMNVTAGSAPGEAVNRVLEEARSLYISDTSTLPSNVTFPFLQDGVWSVYLVPKGVDVVVFAKQGKEGLSIDSRRWLDVFVDQYFCPT</sequence>
<gene>
    <name evidence="1" type="ORF">BWQ96_00744</name>
</gene>
<dbReference type="Proteomes" id="UP000247409">
    <property type="component" value="Unassembled WGS sequence"/>
</dbReference>
<evidence type="ECO:0000313" key="1">
    <source>
        <dbReference type="EMBL" id="PXF49428.1"/>
    </source>
</evidence>
<name>A0A2V3J4S2_9FLOR</name>
<dbReference type="EMBL" id="NBIV01000005">
    <property type="protein sequence ID" value="PXF49428.1"/>
    <property type="molecule type" value="Genomic_DNA"/>
</dbReference>
<evidence type="ECO:0000313" key="2">
    <source>
        <dbReference type="Proteomes" id="UP000247409"/>
    </source>
</evidence>
<organism evidence="1 2">
    <name type="scientific">Gracilariopsis chorda</name>
    <dbReference type="NCBI Taxonomy" id="448386"/>
    <lineage>
        <taxon>Eukaryota</taxon>
        <taxon>Rhodophyta</taxon>
        <taxon>Florideophyceae</taxon>
        <taxon>Rhodymeniophycidae</taxon>
        <taxon>Gracilariales</taxon>
        <taxon>Gracilariaceae</taxon>
        <taxon>Gracilariopsis</taxon>
    </lineage>
</organism>
<protein>
    <submittedName>
        <fullName evidence="1">Uncharacterized protein</fullName>
    </submittedName>
</protein>
<reference evidence="1 2" key="1">
    <citation type="journal article" date="2018" name="Mol. Biol. Evol.">
        <title>Analysis of the draft genome of the red seaweed Gracilariopsis chorda provides insights into genome size evolution in Rhodophyta.</title>
        <authorList>
            <person name="Lee J."/>
            <person name="Yang E.C."/>
            <person name="Graf L."/>
            <person name="Yang J.H."/>
            <person name="Qiu H."/>
            <person name="Zel Zion U."/>
            <person name="Chan C.X."/>
            <person name="Stephens T.G."/>
            <person name="Weber A.P.M."/>
            <person name="Boo G.H."/>
            <person name="Boo S.M."/>
            <person name="Kim K.M."/>
            <person name="Shin Y."/>
            <person name="Jung M."/>
            <person name="Lee S.J."/>
            <person name="Yim H.S."/>
            <person name="Lee J.H."/>
            <person name="Bhattacharya D."/>
            <person name="Yoon H.S."/>
        </authorList>
    </citation>
    <scope>NUCLEOTIDE SEQUENCE [LARGE SCALE GENOMIC DNA]</scope>
    <source>
        <strain evidence="1 2">SKKU-2015</strain>
        <tissue evidence="1">Whole body</tissue>
    </source>
</reference>
<dbReference type="OrthoDB" id="4181at2759"/>